<gene>
    <name evidence="1" type="ORF">CAK95_26980</name>
</gene>
<evidence type="ECO:0000313" key="2">
    <source>
        <dbReference type="Proteomes" id="UP000194137"/>
    </source>
</evidence>
<sequence length="69" mass="7498">MSEALVLNLEINAFGPVDQACGIQQGRDLVKDLSTSSAISMPFVRLPLSPQYVAASYAPSVSPEFVWKR</sequence>
<name>A0A1W6ZY71_9HYPH</name>
<dbReference type="AlphaFoldDB" id="A0A1W6ZY71"/>
<dbReference type="EMBL" id="CP021112">
    <property type="protein sequence ID" value="ARQ02342.1"/>
    <property type="molecule type" value="Genomic_DNA"/>
</dbReference>
<accession>A0A1W6ZY71</accession>
<evidence type="ECO:0000313" key="1">
    <source>
        <dbReference type="EMBL" id="ARQ02342.1"/>
    </source>
</evidence>
<keyword evidence="2" id="KW-1185">Reference proteome</keyword>
<dbReference type="STRING" id="1235591.CAK95_26980"/>
<reference evidence="1 2" key="1">
    <citation type="submission" date="2017-05" db="EMBL/GenBank/DDBJ databases">
        <title>Full genome sequence of Pseudorhodoplanes sinuspersici.</title>
        <authorList>
            <person name="Dastgheib S.M.M."/>
            <person name="Shavandi M."/>
            <person name="Tirandaz H."/>
        </authorList>
    </citation>
    <scope>NUCLEOTIDE SEQUENCE [LARGE SCALE GENOMIC DNA]</scope>
    <source>
        <strain evidence="1 2">RIPI110</strain>
    </source>
</reference>
<organism evidence="1 2">
    <name type="scientific">Pseudorhodoplanes sinuspersici</name>
    <dbReference type="NCBI Taxonomy" id="1235591"/>
    <lineage>
        <taxon>Bacteria</taxon>
        <taxon>Pseudomonadati</taxon>
        <taxon>Pseudomonadota</taxon>
        <taxon>Alphaproteobacteria</taxon>
        <taxon>Hyphomicrobiales</taxon>
        <taxon>Pseudorhodoplanes</taxon>
    </lineage>
</organism>
<dbReference type="Proteomes" id="UP000194137">
    <property type="component" value="Chromosome"/>
</dbReference>
<dbReference type="KEGG" id="psin:CAK95_26980"/>
<proteinExistence type="predicted"/>
<protein>
    <submittedName>
        <fullName evidence="1">Uncharacterized protein</fullName>
    </submittedName>
</protein>